<dbReference type="Proteomes" id="UP000214588">
    <property type="component" value="Unassembled WGS sequence"/>
</dbReference>
<evidence type="ECO:0000256" key="2">
    <source>
        <dbReference type="ARBA" id="ARBA00023136"/>
    </source>
</evidence>
<dbReference type="EMBL" id="NIQC01000009">
    <property type="protein sequence ID" value="OWZ84054.1"/>
    <property type="molecule type" value="Genomic_DNA"/>
</dbReference>
<dbReference type="OrthoDB" id="1726708at2"/>
<feature type="transmembrane region" description="Helical" evidence="3">
    <location>
        <begin position="436"/>
        <end position="453"/>
    </location>
</feature>
<dbReference type="PANTHER" id="PTHR22550:SF9">
    <property type="entry name" value="STAGE V SPORULATION PROTEIN AF"/>
    <property type="match status" value="1"/>
</dbReference>
<feature type="transmembrane region" description="Helical" evidence="3">
    <location>
        <begin position="374"/>
        <end position="394"/>
    </location>
</feature>
<dbReference type="GO" id="GO:0009847">
    <property type="term" value="P:spore germination"/>
    <property type="evidence" value="ECO:0007669"/>
    <property type="project" value="InterPro"/>
</dbReference>
<evidence type="ECO:0000313" key="4">
    <source>
        <dbReference type="EMBL" id="OWZ84054.1"/>
    </source>
</evidence>
<protein>
    <submittedName>
        <fullName evidence="4">Spore germination protein</fullName>
    </submittedName>
</protein>
<feature type="transmembrane region" description="Helical" evidence="3">
    <location>
        <begin position="279"/>
        <end position="298"/>
    </location>
</feature>
<feature type="transmembrane region" description="Helical" evidence="3">
    <location>
        <begin position="401"/>
        <end position="424"/>
    </location>
</feature>
<sequence length="478" mass="54557">MSNNVKYIEKHLGADISFDVVIREFKIGNKKAVLSYIDTFGDDQVITLIMQNLVDVSHEEIVPNSFEKILKKTIPYTEIEKNYQLDDIIDEILAGQMVLFVDGSKEALLLDTRWYPARDPEEPDTERVTRGSRDSFVETIIFNIGLVRRRIRDKRLRVKPYRVGERTKTDMALLYIDDVTNPELLENIEEKIKNIDLDGIPMAEKTVEEYIIEEFLNPYPQVRYTERSDVAAIHLLEGHVVLLVDTSPSAIIAPATLFHHVQHAEEYRQNAFTGTYLRWVRFFGIFTSIFLAPLWLLFSLEPDLLPPGLDFIGPDEVGPVPLAIQFIMAHFFIDLIRLASVHTPSPLATALGLVAALLIGEIAVEVQLFTPEVLLYISIAAVGMFTTPSFELQLANRIPHLVFLILIGTFTIYGFVIGLLGFIVLLAKTKSFGVPYLWPLFPFNWNALLSIIFRKPVPMRSFGRPDALKTKDYYRKRK</sequence>
<reference evidence="4 5" key="1">
    <citation type="submission" date="2017-06" db="EMBL/GenBank/DDBJ databases">
        <title>Draft Genome Sequence of Natranaerobius trueperi halophilic, alkalithermophilic bacteria from soda lakes.</title>
        <authorList>
            <person name="Zhao B."/>
        </authorList>
    </citation>
    <scope>NUCLEOTIDE SEQUENCE [LARGE SCALE GENOMIC DNA]</scope>
    <source>
        <strain evidence="4 5">DSM 18760</strain>
    </source>
</reference>
<proteinExistence type="inferred from homology"/>
<evidence type="ECO:0000313" key="5">
    <source>
        <dbReference type="Proteomes" id="UP000214588"/>
    </source>
</evidence>
<gene>
    <name evidence="4" type="ORF">CDO51_05300</name>
</gene>
<keyword evidence="5" id="KW-1185">Reference proteome</keyword>
<evidence type="ECO:0000256" key="1">
    <source>
        <dbReference type="ARBA" id="ARBA00005278"/>
    </source>
</evidence>
<keyword evidence="3" id="KW-0812">Transmembrane</keyword>
<dbReference type="AlphaFoldDB" id="A0A226C0D5"/>
<comment type="similarity">
    <text evidence="1">Belongs to the GerABKA family.</text>
</comment>
<dbReference type="PANTHER" id="PTHR22550">
    <property type="entry name" value="SPORE GERMINATION PROTEIN"/>
    <property type="match status" value="1"/>
</dbReference>
<evidence type="ECO:0000256" key="3">
    <source>
        <dbReference type="SAM" id="Phobius"/>
    </source>
</evidence>
<dbReference type="InterPro" id="IPR004995">
    <property type="entry name" value="Spore_Ger"/>
</dbReference>
<dbReference type="PIRSF" id="PIRSF005690">
    <property type="entry name" value="GerBA"/>
    <property type="match status" value="1"/>
</dbReference>
<feature type="transmembrane region" description="Helical" evidence="3">
    <location>
        <begin position="348"/>
        <end position="368"/>
    </location>
</feature>
<accession>A0A226C0D5</accession>
<keyword evidence="3" id="KW-1133">Transmembrane helix</keyword>
<dbReference type="GO" id="GO:0016020">
    <property type="term" value="C:membrane"/>
    <property type="evidence" value="ECO:0007669"/>
    <property type="project" value="InterPro"/>
</dbReference>
<dbReference type="Pfam" id="PF03323">
    <property type="entry name" value="GerA"/>
    <property type="match status" value="1"/>
</dbReference>
<comment type="caution">
    <text evidence="4">The sequence shown here is derived from an EMBL/GenBank/DDBJ whole genome shotgun (WGS) entry which is preliminary data.</text>
</comment>
<keyword evidence="2 3" id="KW-0472">Membrane</keyword>
<feature type="transmembrane region" description="Helical" evidence="3">
    <location>
        <begin position="318"/>
        <end position="336"/>
    </location>
</feature>
<name>A0A226C0D5_9FIRM</name>
<dbReference type="InterPro" id="IPR050768">
    <property type="entry name" value="UPF0353/GerABKA_families"/>
</dbReference>
<organism evidence="4 5">
    <name type="scientific">Natranaerobius trueperi</name>
    <dbReference type="NCBI Taxonomy" id="759412"/>
    <lineage>
        <taxon>Bacteria</taxon>
        <taxon>Bacillati</taxon>
        <taxon>Bacillota</taxon>
        <taxon>Clostridia</taxon>
        <taxon>Natranaerobiales</taxon>
        <taxon>Natranaerobiaceae</taxon>
        <taxon>Natranaerobius</taxon>
    </lineage>
</organism>